<proteinExistence type="predicted"/>
<dbReference type="EMBL" id="CYUE01000020">
    <property type="protein sequence ID" value="CUK26493.1"/>
    <property type="molecule type" value="Genomic_DNA"/>
</dbReference>
<dbReference type="Proteomes" id="UP000051184">
    <property type="component" value="Unassembled WGS sequence"/>
</dbReference>
<protein>
    <submittedName>
        <fullName evidence="1">Uncharacterized protein</fullName>
    </submittedName>
</protein>
<evidence type="ECO:0000313" key="2">
    <source>
        <dbReference type="Proteomes" id="UP000051184"/>
    </source>
</evidence>
<dbReference type="AlphaFoldDB" id="A0A0P1ISC0"/>
<accession>A0A0P1ISC0</accession>
<sequence length="47" mass="5519">MPKLINAAMGNRIARRRLALSFESGRKFCLVTGRYQLNDFIQSHQFY</sequence>
<gene>
    <name evidence="1" type="ORF">TA5114_02304</name>
</gene>
<organism evidence="1 2">
    <name type="scientific">Cognatishimia activa</name>
    <dbReference type="NCBI Taxonomy" id="1715691"/>
    <lineage>
        <taxon>Bacteria</taxon>
        <taxon>Pseudomonadati</taxon>
        <taxon>Pseudomonadota</taxon>
        <taxon>Alphaproteobacteria</taxon>
        <taxon>Rhodobacterales</taxon>
        <taxon>Paracoccaceae</taxon>
        <taxon>Cognatishimia</taxon>
    </lineage>
</organism>
<evidence type="ECO:0000313" key="1">
    <source>
        <dbReference type="EMBL" id="CUK26493.1"/>
    </source>
</evidence>
<keyword evidence="2" id="KW-1185">Reference proteome</keyword>
<reference evidence="2" key="1">
    <citation type="submission" date="2015-09" db="EMBL/GenBank/DDBJ databases">
        <authorList>
            <person name="Rodrigo-Torres Lidia"/>
            <person name="Arahal R.David."/>
        </authorList>
    </citation>
    <scope>NUCLEOTIDE SEQUENCE [LARGE SCALE GENOMIC DNA]</scope>
    <source>
        <strain evidence="2">CECT 5114</strain>
    </source>
</reference>
<name>A0A0P1ISC0_9RHOB</name>